<reference evidence="4" key="1">
    <citation type="submission" date="2019-09" db="EMBL/GenBank/DDBJ databases">
        <title>Draft genome information of white flower Hibiscus syriacus.</title>
        <authorList>
            <person name="Kim Y.-M."/>
        </authorList>
    </citation>
    <scope>NUCLEOTIDE SEQUENCE [LARGE SCALE GENOMIC DNA]</scope>
    <source>
        <strain evidence="4">YM2019G1</strain>
    </source>
</reference>
<comment type="caution">
    <text evidence="4">The sequence shown here is derived from an EMBL/GenBank/DDBJ whole genome shotgun (WGS) entry which is preliminary data.</text>
</comment>
<dbReference type="Pfam" id="PF07732">
    <property type="entry name" value="Cu-oxidase_3"/>
    <property type="match status" value="1"/>
</dbReference>
<proteinExistence type="inferred from homology"/>
<evidence type="ECO:0000256" key="2">
    <source>
        <dbReference type="SAM" id="SignalP"/>
    </source>
</evidence>
<feature type="signal peptide" evidence="2">
    <location>
        <begin position="1"/>
        <end position="25"/>
    </location>
</feature>
<dbReference type="Proteomes" id="UP000436088">
    <property type="component" value="Unassembled WGS sequence"/>
</dbReference>
<dbReference type="GO" id="GO:0006508">
    <property type="term" value="P:proteolysis"/>
    <property type="evidence" value="ECO:0007669"/>
    <property type="project" value="InterPro"/>
</dbReference>
<dbReference type="GO" id="GO:0004197">
    <property type="term" value="F:cysteine-type endopeptidase activity"/>
    <property type="evidence" value="ECO:0007669"/>
    <property type="project" value="InterPro"/>
</dbReference>
<organism evidence="4 5">
    <name type="scientific">Hibiscus syriacus</name>
    <name type="common">Rose of Sharon</name>
    <dbReference type="NCBI Taxonomy" id="106335"/>
    <lineage>
        <taxon>Eukaryota</taxon>
        <taxon>Viridiplantae</taxon>
        <taxon>Streptophyta</taxon>
        <taxon>Embryophyta</taxon>
        <taxon>Tracheophyta</taxon>
        <taxon>Spermatophyta</taxon>
        <taxon>Magnoliopsida</taxon>
        <taxon>eudicotyledons</taxon>
        <taxon>Gunneridae</taxon>
        <taxon>Pentapetalae</taxon>
        <taxon>rosids</taxon>
        <taxon>malvids</taxon>
        <taxon>Malvales</taxon>
        <taxon>Malvaceae</taxon>
        <taxon>Malvoideae</taxon>
        <taxon>Hibiscus</taxon>
    </lineage>
</organism>
<dbReference type="InterPro" id="IPR008972">
    <property type="entry name" value="Cupredoxin"/>
</dbReference>
<accession>A0A6A3CH04</accession>
<keyword evidence="2" id="KW-0732">Signal</keyword>
<dbReference type="PANTHER" id="PTHR11709">
    <property type="entry name" value="MULTI-COPPER OXIDASE"/>
    <property type="match status" value="1"/>
</dbReference>
<dbReference type="InterPro" id="IPR001117">
    <property type="entry name" value="Cu-oxidase_2nd"/>
</dbReference>
<dbReference type="InterPro" id="IPR045087">
    <property type="entry name" value="Cu-oxidase_fam"/>
</dbReference>
<dbReference type="SUPFAM" id="SSF49503">
    <property type="entry name" value="Cupredoxins"/>
    <property type="match status" value="2"/>
</dbReference>
<dbReference type="Gene3D" id="2.60.40.420">
    <property type="entry name" value="Cupredoxins - blue copper proteins"/>
    <property type="match status" value="2"/>
</dbReference>
<gene>
    <name evidence="4" type="ORF">F3Y22_tig00005294pilonHSYRG00022</name>
</gene>
<dbReference type="GO" id="GO:0016491">
    <property type="term" value="F:oxidoreductase activity"/>
    <property type="evidence" value="ECO:0007669"/>
    <property type="project" value="TreeGrafter"/>
</dbReference>
<dbReference type="Pfam" id="PF00394">
    <property type="entry name" value="Cu-oxidase"/>
    <property type="match status" value="1"/>
</dbReference>
<dbReference type="PROSITE" id="PS50207">
    <property type="entry name" value="CASPASE_P10"/>
    <property type="match status" value="1"/>
</dbReference>
<comment type="similarity">
    <text evidence="1">Belongs to the multicopper oxidase family.</text>
</comment>
<evidence type="ECO:0000259" key="3">
    <source>
        <dbReference type="PROSITE" id="PS50207"/>
    </source>
</evidence>
<dbReference type="InterPro" id="IPR002138">
    <property type="entry name" value="Pept_C14_p10"/>
</dbReference>
<dbReference type="InterPro" id="IPR000477">
    <property type="entry name" value="RT_dom"/>
</dbReference>
<dbReference type="PANTHER" id="PTHR11709:SF258">
    <property type="entry name" value="LACCASE-12-LIKE"/>
    <property type="match status" value="1"/>
</dbReference>
<dbReference type="Pfam" id="PF00078">
    <property type="entry name" value="RVT_1"/>
    <property type="match status" value="1"/>
</dbReference>
<dbReference type="InterPro" id="IPR011707">
    <property type="entry name" value="Cu-oxidase-like_N"/>
</dbReference>
<sequence>MASQKQGFIWISGFLFLSTLVLSTADVHYYDFFLQESQFTKLCSTKNILTVNGSFPGPEIRVRRGDTVFVNVHNQANTALSIKWEGVEESINGSNDMIQPGRNFTYHIELHNEIGTLWWHATSAWASTTVHGAFVVLPAPNEGYPFLTPDSDQTIILGEWFKQELTEANQNIASGQADAYTINGHPGETYGCSSDTTFDYQVNYGALYLVRVINAVNDTMVFRIAYHSLTVVGQNGAYSRRSFRSSLTLAPGQVTDVLLCPYQNLGHYYITARPSSDATHTAVGILRYATTINLNNILVAHELVHYLNSSKNEINKGAAFKLDIEKVYDRIEWNFLESVILKIGLCDEFVRLLVRCVTFVTFTARVNGSLTTEFAPSRGLRQGDPLSPFLFLFITLGLFALFHKAQPVGDIKVNNIKKILSLSSTPGTLSWSSPSYREVFLKSVAHALPQYAMSCYLLSKHLLNEMTSIMRKYWWTGKISEQGWPLVACSSEWKGIHKAIQAFNGAFYWRIGTDSKLNLVTNKRGVSTLVNLTGQPRWDETKVHSTFTTSDVELILSTRQIRIITKLRTLPKVRLFAWRMARGGLPVGSRLLTKPPLHGVVKVNVDGAFDPRNRMAAIGVIAWYSNSGVLGGIASTSLGCVEAGLAETYAIIAGIHLARDCG</sequence>
<evidence type="ECO:0000313" key="5">
    <source>
        <dbReference type="Proteomes" id="UP000436088"/>
    </source>
</evidence>
<dbReference type="EMBL" id="VEPZ02000301">
    <property type="protein sequence ID" value="KAE8727804.1"/>
    <property type="molecule type" value="Genomic_DNA"/>
</dbReference>
<feature type="domain" description="Caspase family p10" evidence="3">
    <location>
        <begin position="419"/>
        <end position="457"/>
    </location>
</feature>
<feature type="chain" id="PRO_5025333526" evidence="2">
    <location>
        <begin position="26"/>
        <end position="662"/>
    </location>
</feature>
<protein>
    <submittedName>
        <fullName evidence="4">Secretory laccase, putative isoform 1</fullName>
    </submittedName>
</protein>
<dbReference type="GO" id="GO:0005507">
    <property type="term" value="F:copper ion binding"/>
    <property type="evidence" value="ECO:0007669"/>
    <property type="project" value="InterPro"/>
</dbReference>
<name>A0A6A3CH04_HIBSY</name>
<evidence type="ECO:0000313" key="4">
    <source>
        <dbReference type="EMBL" id="KAE8727804.1"/>
    </source>
</evidence>
<dbReference type="AlphaFoldDB" id="A0A6A3CH04"/>
<evidence type="ECO:0000256" key="1">
    <source>
        <dbReference type="ARBA" id="ARBA00010609"/>
    </source>
</evidence>
<keyword evidence="5" id="KW-1185">Reference proteome</keyword>